<dbReference type="eggNOG" id="ENOG502T1CP">
    <property type="taxonomic scope" value="Eukaryota"/>
</dbReference>
<dbReference type="GO" id="GO:0004672">
    <property type="term" value="F:protein kinase activity"/>
    <property type="evidence" value="ECO:0007669"/>
    <property type="project" value="InterPro"/>
</dbReference>
<evidence type="ECO:0000256" key="1">
    <source>
        <dbReference type="SAM" id="MobiDB-lite"/>
    </source>
</evidence>
<dbReference type="OrthoDB" id="4558637at2759"/>
<dbReference type="Proteomes" id="UP000008181">
    <property type="component" value="Chromosome 4"/>
</dbReference>
<dbReference type="InterPro" id="IPR000719">
    <property type="entry name" value="Prot_kinase_dom"/>
</dbReference>
<feature type="compositionally biased region" description="Acidic residues" evidence="1">
    <location>
        <begin position="277"/>
        <end position="290"/>
    </location>
</feature>
<dbReference type="EMBL" id="CP003012">
    <property type="protein sequence ID" value="AEO68610.1"/>
    <property type="molecule type" value="Genomic_DNA"/>
</dbReference>
<sequence>MPHASQPEPMFGLLFQDAPHDHLLVRFFGSGASCQTSLVCPVGGGPVRVRKALKSTAIATGSLNESAEVQFDRDVAVARQLHARAAATGYRLLVPKLLGEYPPLPGQPQRGKQRRGSSHPPTAPRSSYWTLCNGGTLFGLDMACVRAGVSLPRGLVLHFLQQVLETLEFMHADPVAPVFHRDLHPENALLHFAPGRLLPDLYIIDFGRAGTRAAPTAAAAAAATTEDDDDDDDRQRRCCCTRARCDCKAWDVSRLLHDDLLSLLRCPDHRHPRPDIDTDTGSESDTDTDTDAAAGSCPLCRARRMLQAADRAYWAIVAEDEAAAAAGGHGRGRAQQHRKRQLAVPTLQPIIGFLRREVAHELERVATAAEFADFRRRVLVPVRKAALALEAAAPRVAATAGELVAACEGVPGPWSVVALDVDADGCAVDDPRVVPAGPRRSEEEL</sequence>
<feature type="region of interest" description="Disordered" evidence="1">
    <location>
        <begin position="271"/>
        <end position="292"/>
    </location>
</feature>
<dbReference type="RefSeq" id="XP_003654946.1">
    <property type="nucleotide sequence ID" value="XM_003654898.1"/>
</dbReference>
<dbReference type="KEGG" id="ttt:THITE_155259"/>
<evidence type="ECO:0000259" key="2">
    <source>
        <dbReference type="PROSITE" id="PS50011"/>
    </source>
</evidence>
<dbReference type="HOGENOM" id="CLU_615658_0_0_1"/>
<keyword evidence="4" id="KW-1185">Reference proteome</keyword>
<feature type="domain" description="Protein kinase" evidence="2">
    <location>
        <begin position="22"/>
        <end position="379"/>
    </location>
</feature>
<proteinExistence type="predicted"/>
<dbReference type="InterPro" id="IPR011009">
    <property type="entry name" value="Kinase-like_dom_sf"/>
</dbReference>
<reference evidence="3 4" key="1">
    <citation type="journal article" date="2011" name="Nat. Biotechnol.">
        <title>Comparative genomic analysis of the thermophilic biomass-degrading fungi Myceliophthora thermophila and Thielavia terrestris.</title>
        <authorList>
            <person name="Berka R.M."/>
            <person name="Grigoriev I.V."/>
            <person name="Otillar R."/>
            <person name="Salamov A."/>
            <person name="Grimwood J."/>
            <person name="Reid I."/>
            <person name="Ishmael N."/>
            <person name="John T."/>
            <person name="Darmond C."/>
            <person name="Moisan M.-C."/>
            <person name="Henrissat B."/>
            <person name="Coutinho P.M."/>
            <person name="Lombard V."/>
            <person name="Natvig D.O."/>
            <person name="Lindquist E."/>
            <person name="Schmutz J."/>
            <person name="Lucas S."/>
            <person name="Harris P."/>
            <person name="Powlowski J."/>
            <person name="Bellemare A."/>
            <person name="Taylor D."/>
            <person name="Butler G."/>
            <person name="de Vries R.P."/>
            <person name="Allijn I.E."/>
            <person name="van den Brink J."/>
            <person name="Ushinsky S."/>
            <person name="Storms R."/>
            <person name="Powell A.J."/>
            <person name="Paulsen I.T."/>
            <person name="Elbourne L.D.H."/>
            <person name="Baker S.E."/>
            <person name="Magnuson J."/>
            <person name="LaBoissiere S."/>
            <person name="Clutterbuck A.J."/>
            <person name="Martinez D."/>
            <person name="Wogulis M."/>
            <person name="de Leon A.L."/>
            <person name="Rey M.W."/>
            <person name="Tsang A."/>
        </authorList>
    </citation>
    <scope>NUCLEOTIDE SEQUENCE [LARGE SCALE GENOMIC DNA]</scope>
    <source>
        <strain evidence="4">ATCC 38088 / NRRL 8126</strain>
    </source>
</reference>
<dbReference type="SUPFAM" id="SSF56112">
    <property type="entry name" value="Protein kinase-like (PK-like)"/>
    <property type="match status" value="1"/>
</dbReference>
<protein>
    <recommendedName>
        <fullName evidence="2">Protein kinase domain-containing protein</fullName>
    </recommendedName>
</protein>
<dbReference type="GO" id="GO:0005524">
    <property type="term" value="F:ATP binding"/>
    <property type="evidence" value="ECO:0007669"/>
    <property type="project" value="InterPro"/>
</dbReference>
<dbReference type="PROSITE" id="PS50011">
    <property type="entry name" value="PROTEIN_KINASE_DOM"/>
    <property type="match status" value="1"/>
</dbReference>
<dbReference type="GeneID" id="11520232"/>
<evidence type="ECO:0000313" key="4">
    <source>
        <dbReference type="Proteomes" id="UP000008181"/>
    </source>
</evidence>
<dbReference type="Gene3D" id="1.10.510.10">
    <property type="entry name" value="Transferase(Phosphotransferase) domain 1"/>
    <property type="match status" value="1"/>
</dbReference>
<dbReference type="AlphaFoldDB" id="G2R915"/>
<accession>G2R915</accession>
<feature type="region of interest" description="Disordered" evidence="1">
    <location>
        <begin position="103"/>
        <end position="125"/>
    </location>
</feature>
<organism evidence="3 4">
    <name type="scientific">Thermothielavioides terrestris (strain ATCC 38088 / NRRL 8126)</name>
    <name type="common">Thielavia terrestris</name>
    <dbReference type="NCBI Taxonomy" id="578455"/>
    <lineage>
        <taxon>Eukaryota</taxon>
        <taxon>Fungi</taxon>
        <taxon>Dikarya</taxon>
        <taxon>Ascomycota</taxon>
        <taxon>Pezizomycotina</taxon>
        <taxon>Sordariomycetes</taxon>
        <taxon>Sordariomycetidae</taxon>
        <taxon>Sordariales</taxon>
        <taxon>Chaetomiaceae</taxon>
        <taxon>Thermothielavioides</taxon>
        <taxon>Thermothielavioides terrestris</taxon>
    </lineage>
</organism>
<name>G2R915_THETT</name>
<gene>
    <name evidence="3" type="ORF">THITE_155259</name>
</gene>
<evidence type="ECO:0000313" key="3">
    <source>
        <dbReference type="EMBL" id="AEO68610.1"/>
    </source>
</evidence>